<protein>
    <submittedName>
        <fullName evidence="6">Ribonuclease III</fullName>
    </submittedName>
</protein>
<dbReference type="Proteomes" id="UP000297245">
    <property type="component" value="Unassembled WGS sequence"/>
</dbReference>
<dbReference type="InterPro" id="IPR000999">
    <property type="entry name" value="RNase_III_dom"/>
</dbReference>
<keyword evidence="1 2" id="KW-0694">RNA-binding</keyword>
<dbReference type="SMART" id="SM00358">
    <property type="entry name" value="DSRM"/>
    <property type="match status" value="1"/>
</dbReference>
<dbReference type="InterPro" id="IPR036389">
    <property type="entry name" value="RNase_III_sf"/>
</dbReference>
<sequence length="302" mass="34116">MILRLSLRKPRSFYFPSQKFASNRILTTFSTSFWYCGDSNLSPQPNGRSMADNHPLPPLPRIEGDLDLALAVFTHSSLAFASANNNYDNSERLAFLGERVLELAVTDHFFKCRPMLTVDEIDMRRKIILSEENYKRWIDGYELRSRLRVNPNIPNPLDIPQEMEKFFQSYVGAVFLRHGMGTITNWISPLIDPNNTSAPLPEYSTSTPYYNDLPPPPKGAPPHLPGSPSTSGLLVTLASFHEQAAKNGFHVTYQAQSEGQSHLPTWTVRCFVNNEERGRGVGKNQKIAKEEAARKAWASMGW</sequence>
<dbReference type="PROSITE" id="PS50137">
    <property type="entry name" value="DS_RBD"/>
    <property type="match status" value="1"/>
</dbReference>
<reference evidence="6 7" key="1">
    <citation type="journal article" date="2019" name="Nat. Ecol. Evol.">
        <title>Megaphylogeny resolves global patterns of mushroom evolution.</title>
        <authorList>
            <person name="Varga T."/>
            <person name="Krizsan K."/>
            <person name="Foldi C."/>
            <person name="Dima B."/>
            <person name="Sanchez-Garcia M."/>
            <person name="Sanchez-Ramirez S."/>
            <person name="Szollosi G.J."/>
            <person name="Szarkandi J.G."/>
            <person name="Papp V."/>
            <person name="Albert L."/>
            <person name="Andreopoulos W."/>
            <person name="Angelini C."/>
            <person name="Antonin V."/>
            <person name="Barry K.W."/>
            <person name="Bougher N.L."/>
            <person name="Buchanan P."/>
            <person name="Buyck B."/>
            <person name="Bense V."/>
            <person name="Catcheside P."/>
            <person name="Chovatia M."/>
            <person name="Cooper J."/>
            <person name="Damon W."/>
            <person name="Desjardin D."/>
            <person name="Finy P."/>
            <person name="Geml J."/>
            <person name="Haridas S."/>
            <person name="Hughes K."/>
            <person name="Justo A."/>
            <person name="Karasinski D."/>
            <person name="Kautmanova I."/>
            <person name="Kiss B."/>
            <person name="Kocsube S."/>
            <person name="Kotiranta H."/>
            <person name="LaButti K.M."/>
            <person name="Lechner B.E."/>
            <person name="Liimatainen K."/>
            <person name="Lipzen A."/>
            <person name="Lukacs Z."/>
            <person name="Mihaltcheva S."/>
            <person name="Morgado L.N."/>
            <person name="Niskanen T."/>
            <person name="Noordeloos M.E."/>
            <person name="Ohm R.A."/>
            <person name="Ortiz-Santana B."/>
            <person name="Ovrebo C."/>
            <person name="Racz N."/>
            <person name="Riley R."/>
            <person name="Savchenko A."/>
            <person name="Shiryaev A."/>
            <person name="Soop K."/>
            <person name="Spirin V."/>
            <person name="Szebenyi C."/>
            <person name="Tomsovsky M."/>
            <person name="Tulloss R.E."/>
            <person name="Uehling J."/>
            <person name="Grigoriev I.V."/>
            <person name="Vagvolgyi C."/>
            <person name="Papp T."/>
            <person name="Martin F.M."/>
            <person name="Miettinen O."/>
            <person name="Hibbett D.S."/>
            <person name="Nagy L.G."/>
        </authorList>
    </citation>
    <scope>NUCLEOTIDE SEQUENCE [LARGE SCALE GENOMIC DNA]</scope>
    <source>
        <strain evidence="6 7">CBS 962.96</strain>
    </source>
</reference>
<feature type="compositionally biased region" description="Pro residues" evidence="3">
    <location>
        <begin position="213"/>
        <end position="225"/>
    </location>
</feature>
<proteinExistence type="predicted"/>
<dbReference type="GO" id="GO:0003723">
    <property type="term" value="F:RNA binding"/>
    <property type="evidence" value="ECO:0007669"/>
    <property type="project" value="UniProtKB-UniRule"/>
</dbReference>
<feature type="domain" description="DRBM" evidence="4">
    <location>
        <begin position="232"/>
        <end position="302"/>
    </location>
</feature>
<dbReference type="Pfam" id="PF00035">
    <property type="entry name" value="dsrm"/>
    <property type="match status" value="1"/>
</dbReference>
<evidence type="ECO:0000256" key="1">
    <source>
        <dbReference type="ARBA" id="ARBA00022884"/>
    </source>
</evidence>
<dbReference type="CDD" id="cd00593">
    <property type="entry name" value="RIBOc"/>
    <property type="match status" value="1"/>
</dbReference>
<dbReference type="EMBL" id="ML179037">
    <property type="protein sequence ID" value="THV07500.1"/>
    <property type="molecule type" value="Genomic_DNA"/>
</dbReference>
<dbReference type="InterPro" id="IPR014720">
    <property type="entry name" value="dsRBD_dom"/>
</dbReference>
<feature type="region of interest" description="Disordered" evidence="3">
    <location>
        <begin position="207"/>
        <end position="228"/>
    </location>
</feature>
<evidence type="ECO:0000259" key="4">
    <source>
        <dbReference type="PROSITE" id="PS50137"/>
    </source>
</evidence>
<evidence type="ECO:0000256" key="2">
    <source>
        <dbReference type="PROSITE-ProRule" id="PRU00266"/>
    </source>
</evidence>
<dbReference type="SUPFAM" id="SSF54768">
    <property type="entry name" value="dsRNA-binding domain-like"/>
    <property type="match status" value="1"/>
</dbReference>
<organism evidence="6 7">
    <name type="scientific">Dendrothele bispora (strain CBS 962.96)</name>
    <dbReference type="NCBI Taxonomy" id="1314807"/>
    <lineage>
        <taxon>Eukaryota</taxon>
        <taxon>Fungi</taxon>
        <taxon>Dikarya</taxon>
        <taxon>Basidiomycota</taxon>
        <taxon>Agaricomycotina</taxon>
        <taxon>Agaricomycetes</taxon>
        <taxon>Agaricomycetidae</taxon>
        <taxon>Agaricales</taxon>
        <taxon>Agaricales incertae sedis</taxon>
        <taxon>Dendrothele</taxon>
    </lineage>
</organism>
<evidence type="ECO:0000256" key="3">
    <source>
        <dbReference type="SAM" id="MobiDB-lite"/>
    </source>
</evidence>
<dbReference type="Pfam" id="PF14622">
    <property type="entry name" value="Ribonucleas_3_3"/>
    <property type="match status" value="1"/>
</dbReference>
<dbReference type="Gene3D" id="1.10.1520.10">
    <property type="entry name" value="Ribonuclease III domain"/>
    <property type="match status" value="1"/>
</dbReference>
<dbReference type="SMART" id="SM00535">
    <property type="entry name" value="RIBOc"/>
    <property type="match status" value="1"/>
</dbReference>
<dbReference type="GO" id="GO:0006396">
    <property type="term" value="P:RNA processing"/>
    <property type="evidence" value="ECO:0007669"/>
    <property type="project" value="InterPro"/>
</dbReference>
<dbReference type="AlphaFoldDB" id="A0A4S8MW12"/>
<dbReference type="OrthoDB" id="3353871at2759"/>
<evidence type="ECO:0000313" key="7">
    <source>
        <dbReference type="Proteomes" id="UP000297245"/>
    </source>
</evidence>
<dbReference type="CDD" id="cd10845">
    <property type="entry name" value="DSRM_RNAse_III_family"/>
    <property type="match status" value="1"/>
</dbReference>
<dbReference type="Gene3D" id="3.30.160.20">
    <property type="match status" value="1"/>
</dbReference>
<gene>
    <name evidence="6" type="ORF">K435DRAFT_772418</name>
</gene>
<accession>A0A4S8MW12</accession>
<name>A0A4S8MW12_DENBC</name>
<dbReference type="SUPFAM" id="SSF69065">
    <property type="entry name" value="RNase III domain-like"/>
    <property type="match status" value="1"/>
</dbReference>
<keyword evidence="7" id="KW-1185">Reference proteome</keyword>
<dbReference type="PROSITE" id="PS50142">
    <property type="entry name" value="RNASE_3_2"/>
    <property type="match status" value="1"/>
</dbReference>
<evidence type="ECO:0000313" key="6">
    <source>
        <dbReference type="EMBL" id="THV07500.1"/>
    </source>
</evidence>
<feature type="domain" description="RNase III" evidence="5">
    <location>
        <begin position="61"/>
        <end position="179"/>
    </location>
</feature>
<dbReference type="GO" id="GO:0004525">
    <property type="term" value="F:ribonuclease III activity"/>
    <property type="evidence" value="ECO:0007669"/>
    <property type="project" value="InterPro"/>
</dbReference>
<evidence type="ECO:0000259" key="5">
    <source>
        <dbReference type="PROSITE" id="PS50142"/>
    </source>
</evidence>